<organism evidence="1">
    <name type="scientific">Thermocrinis ruber</name>
    <dbReference type="NCBI Taxonomy" id="75906"/>
    <lineage>
        <taxon>Bacteria</taxon>
        <taxon>Pseudomonadati</taxon>
        <taxon>Aquificota</taxon>
        <taxon>Aquificia</taxon>
        <taxon>Aquificales</taxon>
        <taxon>Aquificaceae</taxon>
        <taxon>Thermocrinis</taxon>
    </lineage>
</organism>
<proteinExistence type="predicted"/>
<accession>A0A7C5X0W1</accession>
<dbReference type="AlphaFoldDB" id="A0A7C5X0W1"/>
<sequence length="473" mass="54806">MISGYLSSQQDFVDLINSYLFNKQGVLEIYLEGRSIELYVENGLIKGFYTETEGLKAEEINKKSLLLYSLFDILDNPSALFSFKNSPEIEYHFKLEEPISAEELTLQLQLAYQEFKSLLNLIITPYATIRVLKPFENMQNYEGRTFVSVILTSKETLTSETRKLQELLRAGFLDIGQFSTPEAGKRIYEVDYILKDISIKNVNTLSILESLMLSKFTGFINIYDNYNNYELYIQKGKPIALYPYNFDFFDLILTPRTDLAMDVVSMSEEIINKFILKHSNRRLISGLPDSFIELGKTFIGIIKSGFTGLLMLQKANERMYFAYDNGILLASLLENEKLKIYNADPYRDGFLVDLISFEPMENFLEVIHLLFINVIYGVILRHSNQVVQSILYYLSSSDLFKVMEGSIYFKVDPRGKREDILSFLSFLLDVGYKILGKKKLEEELENSLHPYRDIFKVLEVEEYVEFWNEGAIS</sequence>
<reference evidence="1" key="1">
    <citation type="journal article" date="2020" name="mSystems">
        <title>Genome- and Community-Level Interaction Insights into Carbon Utilization and Element Cycling Functions of Hydrothermarchaeota in Hydrothermal Sediment.</title>
        <authorList>
            <person name="Zhou Z."/>
            <person name="Liu Y."/>
            <person name="Xu W."/>
            <person name="Pan J."/>
            <person name="Luo Z.H."/>
            <person name="Li M."/>
        </authorList>
    </citation>
    <scope>NUCLEOTIDE SEQUENCE [LARGE SCALE GENOMIC DNA]</scope>
    <source>
        <strain evidence="1">SpSt-114</strain>
    </source>
</reference>
<comment type="caution">
    <text evidence="1">The sequence shown here is derived from an EMBL/GenBank/DDBJ whole genome shotgun (WGS) entry which is preliminary data.</text>
</comment>
<gene>
    <name evidence="1" type="ORF">ENN04_04760</name>
</gene>
<protein>
    <submittedName>
        <fullName evidence="1">Uncharacterized protein</fullName>
    </submittedName>
</protein>
<name>A0A7C5X0W1_9AQUI</name>
<dbReference type="EMBL" id="DSAC01000056">
    <property type="protein sequence ID" value="HHO73933.1"/>
    <property type="molecule type" value="Genomic_DNA"/>
</dbReference>
<evidence type="ECO:0000313" key="1">
    <source>
        <dbReference type="EMBL" id="HHO73933.1"/>
    </source>
</evidence>